<dbReference type="AlphaFoldDB" id="A0A9D1FZA2"/>
<evidence type="ECO:0000256" key="1">
    <source>
        <dbReference type="ARBA" id="ARBA00005541"/>
    </source>
</evidence>
<feature type="coiled-coil region" evidence="3">
    <location>
        <begin position="345"/>
        <end position="372"/>
    </location>
</feature>
<dbReference type="Pfam" id="PF05816">
    <property type="entry name" value="TelA"/>
    <property type="match status" value="1"/>
</dbReference>
<name>A0A9D1FZA2_9FIRM</name>
<reference evidence="4" key="2">
    <citation type="journal article" date="2021" name="PeerJ">
        <title>Extensive microbial diversity within the chicken gut microbiome revealed by metagenomics and culture.</title>
        <authorList>
            <person name="Gilroy R."/>
            <person name="Ravi A."/>
            <person name="Getino M."/>
            <person name="Pursley I."/>
            <person name="Horton D.L."/>
            <person name="Alikhan N.F."/>
            <person name="Baker D."/>
            <person name="Gharbi K."/>
            <person name="Hall N."/>
            <person name="Watson M."/>
            <person name="Adriaenssens E.M."/>
            <person name="Foster-Nyarko E."/>
            <person name="Jarju S."/>
            <person name="Secka A."/>
            <person name="Antonio M."/>
            <person name="Oren A."/>
            <person name="Chaudhuri R.R."/>
            <person name="La Ragione R."/>
            <person name="Hildebrand F."/>
            <person name="Pallen M.J."/>
        </authorList>
    </citation>
    <scope>NUCLEOTIDE SEQUENCE</scope>
    <source>
        <strain evidence="4">13766</strain>
    </source>
</reference>
<organism evidence="4 5">
    <name type="scientific">Candidatus Alectryocaccomicrobium excrementavium</name>
    <dbReference type="NCBI Taxonomy" id="2840668"/>
    <lineage>
        <taxon>Bacteria</taxon>
        <taxon>Bacillati</taxon>
        <taxon>Bacillota</taxon>
        <taxon>Clostridia</taxon>
        <taxon>Candidatus Alectryocaccomicrobium</taxon>
    </lineage>
</organism>
<evidence type="ECO:0000256" key="3">
    <source>
        <dbReference type="SAM" id="Coils"/>
    </source>
</evidence>
<dbReference type="PANTHER" id="PTHR38432">
    <property type="entry name" value="TELA-LIKE PROTEIN SAOUHSC_01408"/>
    <property type="match status" value="1"/>
</dbReference>
<reference evidence="4" key="1">
    <citation type="submission" date="2020-10" db="EMBL/GenBank/DDBJ databases">
        <authorList>
            <person name="Gilroy R."/>
        </authorList>
    </citation>
    <scope>NUCLEOTIDE SEQUENCE</scope>
    <source>
        <strain evidence="4">13766</strain>
    </source>
</reference>
<dbReference type="Proteomes" id="UP000824140">
    <property type="component" value="Unassembled WGS sequence"/>
</dbReference>
<dbReference type="PIRSF" id="PIRSF026508">
    <property type="entry name" value="TelA"/>
    <property type="match status" value="1"/>
</dbReference>
<dbReference type="EMBL" id="DVJN01000079">
    <property type="protein sequence ID" value="HIS92149.1"/>
    <property type="molecule type" value="Genomic_DNA"/>
</dbReference>
<keyword evidence="3" id="KW-0175">Coiled coil</keyword>
<dbReference type="InterPro" id="IPR008863">
    <property type="entry name" value="Toxic_anion-R_TelA"/>
</dbReference>
<comment type="caution">
    <text evidence="4">The sequence shown here is derived from an EMBL/GenBank/DDBJ whole genome shotgun (WGS) entry which is preliminary data.</text>
</comment>
<protein>
    <submittedName>
        <fullName evidence="4">Toxic anion resistance protein</fullName>
    </submittedName>
</protein>
<proteinExistence type="inferred from homology"/>
<gene>
    <name evidence="4" type="ORF">IAA84_03945</name>
</gene>
<sequence>MPEIKLTLDGASASAPQAPELKTELVQVEEDKQAAARFSPEEEKMINEFAQKIDVTDPNLVFAYGSACQQNIAQFSDSALASVRSKDMGEVGEMVANLVTELKGFNADEDEKGIFGWFKRGRNKIEALKTRYNEVEVNVNSITSALETHQVTLLKDIALLEQLYEQNLHYFKELSMYIEAGKRRLEQVRATDLAAAREKASASGLPEDAQAAKDLSDKCERFEKKLYDLELTRNISIQMAPQIRLIQSSNQLMAEKIQTSIVNTIPLWKSQMVLALGMHHTQSALEAQRAVSEMTNELLRKNAEKLKTATTGVAREAERGIVDIETLSHTNQMLIDTMDEVLNIQQEGRQKRRDAEKELLNIETQLKQKLLETR</sequence>
<comment type="similarity">
    <text evidence="1 2">Belongs to the TelA family.</text>
</comment>
<accession>A0A9D1FZA2</accession>
<evidence type="ECO:0000313" key="4">
    <source>
        <dbReference type="EMBL" id="HIS92149.1"/>
    </source>
</evidence>
<evidence type="ECO:0000256" key="2">
    <source>
        <dbReference type="PIRNR" id="PIRNR026508"/>
    </source>
</evidence>
<dbReference type="PANTHER" id="PTHR38432:SF1">
    <property type="entry name" value="TELA-LIKE PROTEIN SAOUHSC_01408"/>
    <property type="match status" value="1"/>
</dbReference>
<evidence type="ECO:0000313" key="5">
    <source>
        <dbReference type="Proteomes" id="UP000824140"/>
    </source>
</evidence>